<dbReference type="Proteomes" id="UP000187455">
    <property type="component" value="Unassembled WGS sequence"/>
</dbReference>
<evidence type="ECO:0000313" key="2">
    <source>
        <dbReference type="Proteomes" id="UP000187455"/>
    </source>
</evidence>
<keyword evidence="2" id="KW-1185">Reference proteome</keyword>
<comment type="caution">
    <text evidence="1">The sequence shown here is derived from an EMBL/GenBank/DDBJ whole genome shotgun (WGS) entry which is preliminary data.</text>
</comment>
<accession>A0A1R0GT03</accession>
<reference evidence="1 2" key="1">
    <citation type="journal article" date="2016" name="Mol. Biol. Evol.">
        <title>Genome-Wide Survey of Gut Fungi (Harpellales) Reveals the First Horizontally Transferred Ubiquitin Gene from a Mosquito Host.</title>
        <authorList>
            <person name="Wang Y."/>
            <person name="White M.M."/>
            <person name="Kvist S."/>
            <person name="Moncalvo J.M."/>
        </authorList>
    </citation>
    <scope>NUCLEOTIDE SEQUENCE [LARGE SCALE GENOMIC DNA]</scope>
    <source>
        <strain evidence="1 2">ALG-7-W6</strain>
    </source>
</reference>
<gene>
    <name evidence="1" type="ORF">AYI68_g5901</name>
</gene>
<name>A0A1R0GT03_9FUNG</name>
<sequence length="141" mass="16446">MNFWNQTNSELSKEFVPPPSLLEFKYEDVQDENFENHFIATKDNELDLIRTDFSHISPADFGLKTPIAKNDFEVYSGDKVINKHKKISKRNRNQNTFIKRDNIKGFKSYLAETPEFLRSIEIVSPVSDSESVNKLNPNLYQ</sequence>
<dbReference type="EMBL" id="LSSL01003876">
    <property type="protein sequence ID" value="OLY80016.1"/>
    <property type="molecule type" value="Genomic_DNA"/>
</dbReference>
<evidence type="ECO:0000313" key="1">
    <source>
        <dbReference type="EMBL" id="OLY80016.1"/>
    </source>
</evidence>
<protein>
    <submittedName>
        <fullName evidence="1">Uncharacterized protein</fullName>
    </submittedName>
</protein>
<proteinExistence type="predicted"/>
<dbReference type="AlphaFoldDB" id="A0A1R0GT03"/>
<organism evidence="1 2">
    <name type="scientific">Smittium mucronatum</name>
    <dbReference type="NCBI Taxonomy" id="133383"/>
    <lineage>
        <taxon>Eukaryota</taxon>
        <taxon>Fungi</taxon>
        <taxon>Fungi incertae sedis</taxon>
        <taxon>Zoopagomycota</taxon>
        <taxon>Kickxellomycotina</taxon>
        <taxon>Harpellomycetes</taxon>
        <taxon>Harpellales</taxon>
        <taxon>Legeriomycetaceae</taxon>
        <taxon>Smittium</taxon>
    </lineage>
</organism>